<organism evidence="1 2">
    <name type="scientific">Thelephora ganbajun</name>
    <name type="common">Ganba fungus</name>
    <dbReference type="NCBI Taxonomy" id="370292"/>
    <lineage>
        <taxon>Eukaryota</taxon>
        <taxon>Fungi</taxon>
        <taxon>Dikarya</taxon>
        <taxon>Basidiomycota</taxon>
        <taxon>Agaricomycotina</taxon>
        <taxon>Agaricomycetes</taxon>
        <taxon>Thelephorales</taxon>
        <taxon>Thelephoraceae</taxon>
        <taxon>Thelephora</taxon>
    </lineage>
</organism>
<name>A0ACB6Z882_THEGA</name>
<evidence type="ECO:0000313" key="1">
    <source>
        <dbReference type="EMBL" id="KAF9645939.1"/>
    </source>
</evidence>
<dbReference type="EMBL" id="MU118072">
    <property type="protein sequence ID" value="KAF9645939.1"/>
    <property type="molecule type" value="Genomic_DNA"/>
</dbReference>
<sequence>MFREGRLTESGGASGSNSDQSLSKKQGVAGVTKNLLDTAKESADCFPPLKSALGGVTALIERHEQFEDVKDKIKDLKPQLDRFKQSITTTPVDGDPEETGRRKEFASALEEIEKRSRELLAKGTAARFADKDSGGVARLVERLREAITHYQVSKKCFIATNRTHAGGQISQQQAIYNRIANLTKSLAVKNKLDSVMVRLDRLCSEEDEDDELRDENEHERRAKLFELIEDDGNVLYNRINAQGYKECQDDIQAASSIADDIRDAVIDYQMAQQRAIYDLNCRLVDAGSVLSCRRVHGAGYQHGDRKGCLRGTRETVLDEIESWARDFEKSPIFWLNGLAGTGKSTIAQTISERVFADGLLGASFFCSRDFEDRSDLRSIFPTLAFQLAHKHPTFRSILVPLLRPLKSADVWAVIIIDALDECKDEEPSSVILSVLGWFVEQIPKVKFFITGRPEPRIKTGFRLPLLVDSTKVFVSHDVHPSLIENDIRLFLKHELSEVARRRRLEGWPSDEHIDVLCHRAAGLFVYAVATVKFLDSSTRLPKQQLDKVLNSPEHTAHEGKTRFNSTTTLDSLYTSILETAFSEEDVEVDSKIRSTIGTVVLVVNPLPPSGIAELIDLELQEATQFLTLLQSLLTFDEDSSHPVKPFHKSFPDFITDPSRCTDTRFLVSPENLHLELAMNCLRVMNDGLERNLPLLPDYALNSEVEDLEARINDRISDALRYACQSWHTHLTKTEGDVVEVISRLRVFLEEKFLAWLEVVSVLGAVRGAIVGLEQLIPWLQEVSGNGELLDTARDYSHFVATFFEPISVSATHIYHSALELSPLSSIIRRRYYCQRHSSLPRVIVGTRESWEQGIIIPSKNGYLSCIWSPCGQFITAQSREAVEIRDSPSLELLSTLKLTKPTPDGYSNLLAYSTDGRSIASLSGTSLVIWDIQTGGLVKEIHHGRADSTSLVWSLDGSTIGIVEIKDWWSCTYAVHTYDVASGTTHSPSTLTSRDIPRLWAYGTTFRVMTTERAGRAHTIHIFEVEPILTKIECFHIRAEYHMIGSFSQTTHRVSYCSPKRLIVMDVRKLRCLLEKKYYLPKSHCFSSDGSLFAASNWKRIRIWKYTSDRYVKWREFPILDLIPIREAEFLRFSPTSSSLLGRVGGILKLWRLDSPPIDADSDGHSQFIVLSPCDGYIVASHWGGSAVTITNLLSQTPPFVIDTGMKILRTLTLTGSILLVLDDDTITAWRLTEEGTVDGVFADGRAGRDNSIWTISVSGRPGLYVGDQTVAIEQGGNVIHAYHKETGEVLKSVPKILRPFLRLWGTPLNAVGHLHEYRWAETRGVMNRLHEHGWGTPSEGSRLVSWNTFREGWVKDPEGKHMLWLPVRWRNPKYIVGRSCNVGIPPTRIQFCVNVGDAVKSCHVSEPPQGYSSKVTMEGDPAKTLVSGYGVPGVPVNIPGGPGQTGEHGGRGSVIGNGRTPATRGLMTASSINSGSCPRKNVVVEFHEKSDCTKGSSFPERNNPRTRNELDGNDSPGVEVQPHEYRPALPGQILARVLMGGSSRFNYALWEPVGSGRQFVMRLQGPYLYRRCLDRATLIEIQPFTPPHPWQGG</sequence>
<gene>
    <name evidence="1" type="ORF">BDM02DRAFT_3130713</name>
</gene>
<reference evidence="1" key="1">
    <citation type="submission" date="2019-10" db="EMBL/GenBank/DDBJ databases">
        <authorList>
            <consortium name="DOE Joint Genome Institute"/>
            <person name="Kuo A."/>
            <person name="Miyauchi S."/>
            <person name="Kiss E."/>
            <person name="Drula E."/>
            <person name="Kohler A."/>
            <person name="Sanchez-Garcia M."/>
            <person name="Andreopoulos B."/>
            <person name="Barry K.W."/>
            <person name="Bonito G."/>
            <person name="Buee M."/>
            <person name="Carver A."/>
            <person name="Chen C."/>
            <person name="Cichocki N."/>
            <person name="Clum A."/>
            <person name="Culley D."/>
            <person name="Crous P.W."/>
            <person name="Fauchery L."/>
            <person name="Girlanda M."/>
            <person name="Hayes R."/>
            <person name="Keri Z."/>
            <person name="Labutti K."/>
            <person name="Lipzen A."/>
            <person name="Lombard V."/>
            <person name="Magnuson J."/>
            <person name="Maillard F."/>
            <person name="Morin E."/>
            <person name="Murat C."/>
            <person name="Nolan M."/>
            <person name="Ohm R."/>
            <person name="Pangilinan J."/>
            <person name="Pereira M."/>
            <person name="Perotto S."/>
            <person name="Peter M."/>
            <person name="Riley R."/>
            <person name="Sitrit Y."/>
            <person name="Stielow B."/>
            <person name="Szollosi G."/>
            <person name="Zifcakova L."/>
            <person name="Stursova M."/>
            <person name="Spatafora J.W."/>
            <person name="Tedersoo L."/>
            <person name="Vaario L.-M."/>
            <person name="Yamada A."/>
            <person name="Yan M."/>
            <person name="Wang P."/>
            <person name="Xu J."/>
            <person name="Bruns T."/>
            <person name="Baldrian P."/>
            <person name="Vilgalys R."/>
            <person name="Henrissat B."/>
            <person name="Grigoriev I.V."/>
            <person name="Hibbett D."/>
            <person name="Nagy L.G."/>
            <person name="Martin F.M."/>
        </authorList>
    </citation>
    <scope>NUCLEOTIDE SEQUENCE</scope>
    <source>
        <strain evidence="1">P2</strain>
    </source>
</reference>
<accession>A0ACB6Z882</accession>
<dbReference type="Proteomes" id="UP000886501">
    <property type="component" value="Unassembled WGS sequence"/>
</dbReference>
<proteinExistence type="predicted"/>
<reference evidence="1" key="2">
    <citation type="journal article" date="2020" name="Nat. Commun.">
        <title>Large-scale genome sequencing of mycorrhizal fungi provides insights into the early evolution of symbiotic traits.</title>
        <authorList>
            <person name="Miyauchi S."/>
            <person name="Kiss E."/>
            <person name="Kuo A."/>
            <person name="Drula E."/>
            <person name="Kohler A."/>
            <person name="Sanchez-Garcia M."/>
            <person name="Morin E."/>
            <person name="Andreopoulos B."/>
            <person name="Barry K.W."/>
            <person name="Bonito G."/>
            <person name="Buee M."/>
            <person name="Carver A."/>
            <person name="Chen C."/>
            <person name="Cichocki N."/>
            <person name="Clum A."/>
            <person name="Culley D."/>
            <person name="Crous P.W."/>
            <person name="Fauchery L."/>
            <person name="Girlanda M."/>
            <person name="Hayes R.D."/>
            <person name="Keri Z."/>
            <person name="LaButti K."/>
            <person name="Lipzen A."/>
            <person name="Lombard V."/>
            <person name="Magnuson J."/>
            <person name="Maillard F."/>
            <person name="Murat C."/>
            <person name="Nolan M."/>
            <person name="Ohm R.A."/>
            <person name="Pangilinan J."/>
            <person name="Pereira M.F."/>
            <person name="Perotto S."/>
            <person name="Peter M."/>
            <person name="Pfister S."/>
            <person name="Riley R."/>
            <person name="Sitrit Y."/>
            <person name="Stielow J.B."/>
            <person name="Szollosi G."/>
            <person name="Zifcakova L."/>
            <person name="Stursova M."/>
            <person name="Spatafora J.W."/>
            <person name="Tedersoo L."/>
            <person name="Vaario L.M."/>
            <person name="Yamada A."/>
            <person name="Yan M."/>
            <person name="Wang P."/>
            <person name="Xu J."/>
            <person name="Bruns T."/>
            <person name="Baldrian P."/>
            <person name="Vilgalys R."/>
            <person name="Dunand C."/>
            <person name="Henrissat B."/>
            <person name="Grigoriev I.V."/>
            <person name="Hibbett D."/>
            <person name="Nagy L.G."/>
            <person name="Martin F.M."/>
        </authorList>
    </citation>
    <scope>NUCLEOTIDE SEQUENCE</scope>
    <source>
        <strain evidence="1">P2</strain>
    </source>
</reference>
<evidence type="ECO:0000313" key="2">
    <source>
        <dbReference type="Proteomes" id="UP000886501"/>
    </source>
</evidence>
<keyword evidence="2" id="KW-1185">Reference proteome</keyword>
<comment type="caution">
    <text evidence="1">The sequence shown here is derived from an EMBL/GenBank/DDBJ whole genome shotgun (WGS) entry which is preliminary data.</text>
</comment>
<protein>
    <submittedName>
        <fullName evidence="1">Uncharacterized protein</fullName>
    </submittedName>
</protein>